<dbReference type="SUPFAM" id="SSF46689">
    <property type="entry name" value="Homeodomain-like"/>
    <property type="match status" value="1"/>
</dbReference>
<keyword evidence="7" id="KW-1185">Reference proteome</keyword>
<gene>
    <name evidence="6" type="ORF">L2X98_18850</name>
</gene>
<dbReference type="Gene3D" id="1.10.357.10">
    <property type="entry name" value="Tetracycline Repressor, domain 2"/>
    <property type="match status" value="1"/>
</dbReference>
<dbReference type="PANTHER" id="PTHR30055:SF238">
    <property type="entry name" value="MYCOFACTOCIN BIOSYNTHESIS TRANSCRIPTIONAL REGULATOR MFTR-RELATED"/>
    <property type="match status" value="1"/>
</dbReference>
<dbReference type="Proteomes" id="UP001054811">
    <property type="component" value="Chromosome"/>
</dbReference>
<evidence type="ECO:0000313" key="6">
    <source>
        <dbReference type="EMBL" id="UUT35448.1"/>
    </source>
</evidence>
<evidence type="ECO:0000256" key="2">
    <source>
        <dbReference type="ARBA" id="ARBA00023125"/>
    </source>
</evidence>
<dbReference type="EMBL" id="CP091139">
    <property type="protein sequence ID" value="UUT35448.1"/>
    <property type="molecule type" value="Genomic_DNA"/>
</dbReference>
<dbReference type="PRINTS" id="PR00455">
    <property type="entry name" value="HTHTETR"/>
</dbReference>
<evidence type="ECO:0000256" key="1">
    <source>
        <dbReference type="ARBA" id="ARBA00023015"/>
    </source>
</evidence>
<proteinExistence type="predicted"/>
<name>A0ABY5NJV0_9MICO</name>
<dbReference type="PROSITE" id="PS50977">
    <property type="entry name" value="HTH_TETR_2"/>
    <property type="match status" value="1"/>
</dbReference>
<organism evidence="6 7">
    <name type="scientific">Microbacterium elymi</name>
    <dbReference type="NCBI Taxonomy" id="2909587"/>
    <lineage>
        <taxon>Bacteria</taxon>
        <taxon>Bacillati</taxon>
        <taxon>Actinomycetota</taxon>
        <taxon>Actinomycetes</taxon>
        <taxon>Micrococcales</taxon>
        <taxon>Microbacteriaceae</taxon>
        <taxon>Microbacterium</taxon>
    </lineage>
</organism>
<dbReference type="InterPro" id="IPR050109">
    <property type="entry name" value="HTH-type_TetR-like_transc_reg"/>
</dbReference>
<keyword evidence="3" id="KW-0804">Transcription</keyword>
<dbReference type="InterPro" id="IPR009057">
    <property type="entry name" value="Homeodomain-like_sf"/>
</dbReference>
<dbReference type="Pfam" id="PF00440">
    <property type="entry name" value="TetR_N"/>
    <property type="match status" value="1"/>
</dbReference>
<reference evidence="6" key="1">
    <citation type="submission" date="2022-01" db="EMBL/GenBank/DDBJ databases">
        <title>Microbacterium eymi and Microbacterium rhizovicinus sp. nov., isolated from the rhizospheric soil of Elymus tsukushiensis, a plant native to the Dokdo Islands, Republic of Korea.</title>
        <authorList>
            <person name="Hwang Y.J."/>
        </authorList>
    </citation>
    <scope>NUCLEOTIDE SEQUENCE</scope>
    <source>
        <strain evidence="6">KUDC0405</strain>
    </source>
</reference>
<dbReference type="RefSeq" id="WP_259612047.1">
    <property type="nucleotide sequence ID" value="NZ_CP091139.2"/>
</dbReference>
<evidence type="ECO:0000256" key="3">
    <source>
        <dbReference type="ARBA" id="ARBA00023163"/>
    </source>
</evidence>
<feature type="DNA-binding region" description="H-T-H motif" evidence="4">
    <location>
        <begin position="37"/>
        <end position="56"/>
    </location>
</feature>
<dbReference type="PANTHER" id="PTHR30055">
    <property type="entry name" value="HTH-TYPE TRANSCRIPTIONAL REGULATOR RUTR"/>
    <property type="match status" value="1"/>
</dbReference>
<evidence type="ECO:0000313" key="7">
    <source>
        <dbReference type="Proteomes" id="UP001054811"/>
    </source>
</evidence>
<accession>A0ABY5NJV0</accession>
<keyword evidence="1" id="KW-0805">Transcription regulation</keyword>
<dbReference type="InterPro" id="IPR001647">
    <property type="entry name" value="HTH_TetR"/>
</dbReference>
<sequence length="198" mass="20596">MSASPEARAGRPRASSRETLAEAACELFLEQGYHATSVADITTRAGVSRSSFFNYFSAKGDILWAAFDERLDAAVESLRAGVSVREAMRGIAADFAPDSLALAVANADVMGLGEELERERAIRQARLARAVADRMRGDGAVPLRAEVRAAGVAGAVLAAVWDWAEAGPGRSALAGVLAEALDIALGAAPTAGPRHPLP</sequence>
<evidence type="ECO:0000259" key="5">
    <source>
        <dbReference type="PROSITE" id="PS50977"/>
    </source>
</evidence>
<feature type="domain" description="HTH tetR-type" evidence="5">
    <location>
        <begin position="14"/>
        <end position="74"/>
    </location>
</feature>
<evidence type="ECO:0000256" key="4">
    <source>
        <dbReference type="PROSITE-ProRule" id="PRU00335"/>
    </source>
</evidence>
<protein>
    <submittedName>
        <fullName evidence="6">TetR/AcrR family transcriptional regulator</fullName>
    </submittedName>
</protein>
<keyword evidence="2 4" id="KW-0238">DNA-binding</keyword>